<dbReference type="SUPFAM" id="SSF53383">
    <property type="entry name" value="PLP-dependent transferases"/>
    <property type="match status" value="1"/>
</dbReference>
<dbReference type="Pfam" id="PF00202">
    <property type="entry name" value="Aminotran_3"/>
    <property type="match status" value="1"/>
</dbReference>
<sequence>MSGAHLKSVRNSPTVDELHEWDRLHNLKPWSMMNTWREEDGQIIDRGDGIYMWDSHGRRMIDGPGGMWCVQIGHGRREMADAISDQVMRLAYSSPFSTGTEPAAILARRLAEFAPGDLNTVFFTTGGSTAVDTALRAMHFLNNRRGMPDKKIVISRERAYHGSTYLSATVSGKERNRTRFDKENRLVHFLPDVDPYRRPEGMSIEAFCDQKVDDLEQAILELGPENVGAFIAEPILCSGGVIVPPPGYHKRTLEICRKHDVLYISDEVVTGFGRLGHWFASEPVFDIVPDMITCAKGLTSGYLPLGACIISDRVMEQMTGPEEVLFSNGYTYSAHPVSCAAALKNIEIMERENVLGHVREVAPYFQERLRSFEKFPIVGDLRGMGLLGCIEGKVTEGRSSLALDSDFGTRLDTICEENGLLLRPLINMAVFSPPLIISKAQIDAMFDIIEDALEQVSSEMEVDG</sequence>
<comment type="similarity">
    <text evidence="2 6">Belongs to the class-III pyridoxal-phosphate-dependent aminotransferase family.</text>
</comment>
<keyword evidence="4 7" id="KW-0808">Transferase</keyword>
<evidence type="ECO:0000256" key="1">
    <source>
        <dbReference type="ARBA" id="ARBA00001933"/>
    </source>
</evidence>
<dbReference type="EMBL" id="FMZV01000019">
    <property type="protein sequence ID" value="SDE42791.1"/>
    <property type="molecule type" value="Genomic_DNA"/>
</dbReference>
<gene>
    <name evidence="7" type="ORF">SAMN04488239_11922</name>
</gene>
<accession>A0A1G7CU91</accession>
<keyword evidence="8" id="KW-1185">Reference proteome</keyword>
<dbReference type="STRING" id="639004.SAMN04488239_11922"/>
<evidence type="ECO:0000313" key="8">
    <source>
        <dbReference type="Proteomes" id="UP000199628"/>
    </source>
</evidence>
<dbReference type="FunFam" id="3.40.640.10:FF:000014">
    <property type="entry name" value="Adenosylmethionine-8-amino-7-oxononanoate aminotransferase, probable"/>
    <property type="match status" value="1"/>
</dbReference>
<evidence type="ECO:0000256" key="4">
    <source>
        <dbReference type="ARBA" id="ARBA00022679"/>
    </source>
</evidence>
<reference evidence="8" key="1">
    <citation type="submission" date="2016-10" db="EMBL/GenBank/DDBJ databases">
        <authorList>
            <person name="Varghese N."/>
            <person name="Submissions S."/>
        </authorList>
    </citation>
    <scope>NUCLEOTIDE SEQUENCE [LARGE SCALE GENOMIC DNA]</scope>
    <source>
        <strain evidence="8">CGMCC 1.9108</strain>
    </source>
</reference>
<dbReference type="InterPro" id="IPR005814">
    <property type="entry name" value="Aminotrans_3"/>
</dbReference>
<dbReference type="PIRSF" id="PIRSF000521">
    <property type="entry name" value="Transaminase_4ab_Lys_Orn"/>
    <property type="match status" value="1"/>
</dbReference>
<evidence type="ECO:0000313" key="7">
    <source>
        <dbReference type="EMBL" id="SDE42791.1"/>
    </source>
</evidence>
<dbReference type="OrthoDB" id="9801834at2"/>
<dbReference type="GO" id="GO:0030170">
    <property type="term" value="F:pyridoxal phosphate binding"/>
    <property type="evidence" value="ECO:0007669"/>
    <property type="project" value="InterPro"/>
</dbReference>
<dbReference type="PROSITE" id="PS00600">
    <property type="entry name" value="AA_TRANSFER_CLASS_3"/>
    <property type="match status" value="1"/>
</dbReference>
<dbReference type="InterPro" id="IPR015424">
    <property type="entry name" value="PyrdxlP-dep_Trfase"/>
</dbReference>
<comment type="cofactor">
    <cofactor evidence="1">
        <name>pyridoxal 5'-phosphate</name>
        <dbReference type="ChEBI" id="CHEBI:597326"/>
    </cofactor>
</comment>
<keyword evidence="5 6" id="KW-0663">Pyridoxal phosphate</keyword>
<dbReference type="Gene3D" id="3.90.1150.10">
    <property type="entry name" value="Aspartate Aminotransferase, domain 1"/>
    <property type="match status" value="1"/>
</dbReference>
<protein>
    <submittedName>
        <fullName evidence="7">Adenosylmethionine-8-amino-7-oxononanoate aminotransferase</fullName>
    </submittedName>
</protein>
<dbReference type="RefSeq" id="WP_093036535.1">
    <property type="nucleotide sequence ID" value="NZ_FMZV01000019.1"/>
</dbReference>
<dbReference type="NCBIfam" id="NF005447">
    <property type="entry name" value="PRK07036.1"/>
    <property type="match status" value="1"/>
</dbReference>
<organism evidence="7 8">
    <name type="scientific">Ruegeria marina</name>
    <dbReference type="NCBI Taxonomy" id="639004"/>
    <lineage>
        <taxon>Bacteria</taxon>
        <taxon>Pseudomonadati</taxon>
        <taxon>Pseudomonadota</taxon>
        <taxon>Alphaproteobacteria</taxon>
        <taxon>Rhodobacterales</taxon>
        <taxon>Roseobacteraceae</taxon>
        <taxon>Ruegeria</taxon>
    </lineage>
</organism>
<evidence type="ECO:0000256" key="3">
    <source>
        <dbReference type="ARBA" id="ARBA00022576"/>
    </source>
</evidence>
<dbReference type="PANTHER" id="PTHR43094:SF1">
    <property type="entry name" value="AMINOTRANSFERASE CLASS-III"/>
    <property type="match status" value="1"/>
</dbReference>
<proteinExistence type="inferred from homology"/>
<dbReference type="AlphaFoldDB" id="A0A1G7CU91"/>
<evidence type="ECO:0000256" key="2">
    <source>
        <dbReference type="ARBA" id="ARBA00008954"/>
    </source>
</evidence>
<evidence type="ECO:0000256" key="5">
    <source>
        <dbReference type="ARBA" id="ARBA00022898"/>
    </source>
</evidence>
<dbReference type="Proteomes" id="UP000199628">
    <property type="component" value="Unassembled WGS sequence"/>
</dbReference>
<keyword evidence="3 7" id="KW-0032">Aminotransferase</keyword>
<evidence type="ECO:0000256" key="6">
    <source>
        <dbReference type="RuleBase" id="RU003560"/>
    </source>
</evidence>
<dbReference type="CDD" id="cd00610">
    <property type="entry name" value="OAT_like"/>
    <property type="match status" value="1"/>
</dbReference>
<dbReference type="InterPro" id="IPR049704">
    <property type="entry name" value="Aminotrans_3_PPA_site"/>
</dbReference>
<name>A0A1G7CU91_9RHOB</name>
<dbReference type="PANTHER" id="PTHR43094">
    <property type="entry name" value="AMINOTRANSFERASE"/>
    <property type="match status" value="1"/>
</dbReference>
<dbReference type="InterPro" id="IPR015421">
    <property type="entry name" value="PyrdxlP-dep_Trfase_major"/>
</dbReference>
<dbReference type="InterPro" id="IPR015422">
    <property type="entry name" value="PyrdxlP-dep_Trfase_small"/>
</dbReference>
<dbReference type="GO" id="GO:0008483">
    <property type="term" value="F:transaminase activity"/>
    <property type="evidence" value="ECO:0007669"/>
    <property type="project" value="UniProtKB-KW"/>
</dbReference>
<dbReference type="Gene3D" id="3.40.640.10">
    <property type="entry name" value="Type I PLP-dependent aspartate aminotransferase-like (Major domain)"/>
    <property type="match status" value="1"/>
</dbReference>